<dbReference type="EMBL" id="CAADEZ010000118">
    <property type="protein sequence ID" value="VFJ53700.1"/>
    <property type="molecule type" value="Genomic_DNA"/>
</dbReference>
<evidence type="ECO:0000313" key="3">
    <source>
        <dbReference type="EMBL" id="VFJ53700.1"/>
    </source>
</evidence>
<keyword evidence="1" id="KW-0812">Transmembrane</keyword>
<evidence type="ECO:0000313" key="2">
    <source>
        <dbReference type="EMBL" id="VFJ53613.1"/>
    </source>
</evidence>
<evidence type="ECO:0000256" key="1">
    <source>
        <dbReference type="SAM" id="Phobius"/>
    </source>
</evidence>
<accession>A0A450SJI2</accession>
<reference evidence="2" key="1">
    <citation type="submission" date="2019-02" db="EMBL/GenBank/DDBJ databases">
        <authorList>
            <person name="Gruber-Vodicka R. H."/>
            <person name="Seah K. B. B."/>
        </authorList>
    </citation>
    <scope>NUCLEOTIDE SEQUENCE</scope>
    <source>
        <strain evidence="3">BECK_BZ163</strain>
        <strain evidence="4">BECK_BZ164</strain>
        <strain evidence="2">BECK_BZ165</strain>
    </source>
</reference>
<protein>
    <submittedName>
        <fullName evidence="2">Tetratricopeptide repeat-containing protein</fullName>
    </submittedName>
</protein>
<sequence>MDIELTISVVLWVSAFAAVVSFLVAISATVVVRKGSTISSGSNKKDNVIENSAIGNIMMAATMADGEGDTIEKGWDDTRMVVGVSSVVSAILSGVTESQFSSVERERYQEAGRMHVRQWDIAFSRGEWDWNLLRQAIECYVKAIGYDPDDQSSWTNLAFVYHLVGDKDKALQCLGKSHDLAGFSPYGPGRDYQQVEMAVKGNTTLLGEKLDRPPIPASFQDGMERKVDALEDMPSFLNPESSR</sequence>
<name>A0A450SJI2_9GAMM</name>
<dbReference type="InterPro" id="IPR011990">
    <property type="entry name" value="TPR-like_helical_dom_sf"/>
</dbReference>
<keyword evidence="1" id="KW-1133">Transmembrane helix</keyword>
<dbReference type="EMBL" id="CAADFA010000126">
    <property type="protein sequence ID" value="VFJ53613.1"/>
    <property type="molecule type" value="Genomic_DNA"/>
</dbReference>
<dbReference type="EMBL" id="CAADFL010000480">
    <property type="protein sequence ID" value="VFK17446.1"/>
    <property type="molecule type" value="Genomic_DNA"/>
</dbReference>
<dbReference type="SUPFAM" id="SSF48452">
    <property type="entry name" value="TPR-like"/>
    <property type="match status" value="1"/>
</dbReference>
<dbReference type="Gene3D" id="1.25.40.10">
    <property type="entry name" value="Tetratricopeptide repeat domain"/>
    <property type="match status" value="1"/>
</dbReference>
<gene>
    <name evidence="3" type="ORF">BECKFM1743A_GA0114220_101185</name>
    <name evidence="4" type="ORF">BECKFM1743B_GA0114221_104801</name>
    <name evidence="2" type="ORF">BECKFM1743C_GA0114222_101267</name>
</gene>
<organism evidence="2">
    <name type="scientific">Candidatus Kentrum sp. FM</name>
    <dbReference type="NCBI Taxonomy" id="2126340"/>
    <lineage>
        <taxon>Bacteria</taxon>
        <taxon>Pseudomonadati</taxon>
        <taxon>Pseudomonadota</taxon>
        <taxon>Gammaproteobacteria</taxon>
        <taxon>Candidatus Kentrum</taxon>
    </lineage>
</organism>
<feature type="transmembrane region" description="Helical" evidence="1">
    <location>
        <begin position="6"/>
        <end position="32"/>
    </location>
</feature>
<keyword evidence="1" id="KW-0472">Membrane</keyword>
<proteinExistence type="predicted"/>
<dbReference type="AlphaFoldDB" id="A0A450SJI2"/>
<evidence type="ECO:0000313" key="4">
    <source>
        <dbReference type="EMBL" id="VFK17446.1"/>
    </source>
</evidence>
<dbReference type="Pfam" id="PF13431">
    <property type="entry name" value="TPR_17"/>
    <property type="match status" value="1"/>
</dbReference>